<evidence type="ECO:0000313" key="5">
    <source>
        <dbReference type="Proteomes" id="UP000034164"/>
    </source>
</evidence>
<dbReference type="InterPro" id="IPR036380">
    <property type="entry name" value="Isochorismatase-like_sf"/>
</dbReference>
<dbReference type="AlphaFoldDB" id="A0A0G2IB01"/>
<dbReference type="Pfam" id="PF00857">
    <property type="entry name" value="Isochorismatase"/>
    <property type="match status" value="1"/>
</dbReference>
<dbReference type="InterPro" id="IPR000868">
    <property type="entry name" value="Isochorismatase-like_dom"/>
</dbReference>
<sequence length="229" mass="24983">MVPSFSFELNFLNLKGRYCIKDIAFVHKDPSNGLKMALFRDMAGIPPLTASTTDSVLIIIDAQNEYANGLLKVANVDKSRVVIKSLLEKYRATAKTTGQNLVHIVHETAADAPVFTTGTPLADEFDELKPLEGEKVITKKFPSAFAETDLHDYLQRLGAKKIVLVGYMAHVCVSTTARRAAELAYDIVVAQDGVGSRPLGEYSGDELTKVSLLEVADFFGTLVSSKDIN</sequence>
<dbReference type="SUPFAM" id="SSF52499">
    <property type="entry name" value="Isochorismatase-like hydrolases"/>
    <property type="match status" value="1"/>
</dbReference>
<evidence type="ECO:0000313" key="4">
    <source>
        <dbReference type="EMBL" id="KKZ67703.1"/>
    </source>
</evidence>
<dbReference type="PANTHER" id="PTHR43540">
    <property type="entry name" value="PEROXYUREIDOACRYLATE/UREIDOACRYLATE AMIDOHYDROLASE-RELATED"/>
    <property type="match status" value="1"/>
</dbReference>
<evidence type="ECO:0000256" key="1">
    <source>
        <dbReference type="ARBA" id="ARBA00006336"/>
    </source>
</evidence>
<keyword evidence="2" id="KW-0378">Hydrolase</keyword>
<dbReference type="EMBL" id="LCZI01000213">
    <property type="protein sequence ID" value="KKZ67703.1"/>
    <property type="molecule type" value="Genomic_DNA"/>
</dbReference>
<comment type="caution">
    <text evidence="4">The sequence shown here is derived from an EMBL/GenBank/DDBJ whole genome shotgun (WGS) entry which is preliminary data.</text>
</comment>
<evidence type="ECO:0000256" key="2">
    <source>
        <dbReference type="ARBA" id="ARBA00022801"/>
    </source>
</evidence>
<organism evidence="4 5">
    <name type="scientific">[Emmonsia] crescens</name>
    <dbReference type="NCBI Taxonomy" id="73230"/>
    <lineage>
        <taxon>Eukaryota</taxon>
        <taxon>Fungi</taxon>
        <taxon>Dikarya</taxon>
        <taxon>Ascomycota</taxon>
        <taxon>Pezizomycotina</taxon>
        <taxon>Eurotiomycetes</taxon>
        <taxon>Eurotiomycetidae</taxon>
        <taxon>Onygenales</taxon>
        <taxon>Ajellomycetaceae</taxon>
        <taxon>Emergomyces</taxon>
    </lineage>
</organism>
<proteinExistence type="inferred from homology"/>
<gene>
    <name evidence="4" type="ORF">EMCG_01068</name>
</gene>
<name>A0A0G2IB01_9EURO</name>
<protein>
    <recommendedName>
        <fullName evidence="3">Isochorismatase-like domain-containing protein</fullName>
    </recommendedName>
</protein>
<dbReference type="OrthoDB" id="245563at2759"/>
<dbReference type="Proteomes" id="UP000034164">
    <property type="component" value="Unassembled WGS sequence"/>
</dbReference>
<dbReference type="Gene3D" id="3.40.50.850">
    <property type="entry name" value="Isochorismatase-like"/>
    <property type="match status" value="1"/>
</dbReference>
<comment type="similarity">
    <text evidence="1">Belongs to the isochorismatase family.</text>
</comment>
<feature type="domain" description="Isochorismatase-like" evidence="3">
    <location>
        <begin position="55"/>
        <end position="222"/>
    </location>
</feature>
<dbReference type="VEuPathDB" id="FungiDB:EMCG_01068"/>
<dbReference type="PANTHER" id="PTHR43540:SF15">
    <property type="entry name" value="BLR5631 PROTEIN"/>
    <property type="match status" value="1"/>
</dbReference>
<reference evidence="5" key="1">
    <citation type="journal article" date="2015" name="PLoS Genet.">
        <title>The dynamic genome and transcriptome of the human fungal pathogen Blastomyces and close relative Emmonsia.</title>
        <authorList>
            <person name="Munoz J.F."/>
            <person name="Gauthier G.M."/>
            <person name="Desjardins C.A."/>
            <person name="Gallo J.E."/>
            <person name="Holder J."/>
            <person name="Sullivan T.D."/>
            <person name="Marty A.J."/>
            <person name="Carmen J.C."/>
            <person name="Chen Z."/>
            <person name="Ding L."/>
            <person name="Gujja S."/>
            <person name="Magrini V."/>
            <person name="Misas E."/>
            <person name="Mitreva M."/>
            <person name="Priest M."/>
            <person name="Saif S."/>
            <person name="Whiston E.A."/>
            <person name="Young S."/>
            <person name="Zeng Q."/>
            <person name="Goldman W.E."/>
            <person name="Mardis E.R."/>
            <person name="Taylor J.W."/>
            <person name="McEwen J.G."/>
            <person name="Clay O.K."/>
            <person name="Klein B.S."/>
            <person name="Cuomo C.A."/>
        </authorList>
    </citation>
    <scope>NUCLEOTIDE SEQUENCE [LARGE SCALE GENOMIC DNA]</scope>
    <source>
        <strain evidence="5">UAMH 3008</strain>
    </source>
</reference>
<dbReference type="InterPro" id="IPR050272">
    <property type="entry name" value="Isochorismatase-like_hydrls"/>
</dbReference>
<accession>A0A0G2IB01</accession>
<evidence type="ECO:0000259" key="3">
    <source>
        <dbReference type="Pfam" id="PF00857"/>
    </source>
</evidence>
<dbReference type="GO" id="GO:0016787">
    <property type="term" value="F:hydrolase activity"/>
    <property type="evidence" value="ECO:0007669"/>
    <property type="project" value="UniProtKB-KW"/>
</dbReference>